<keyword evidence="2" id="KW-1185">Reference proteome</keyword>
<dbReference type="RefSeq" id="WP_147030407.1">
    <property type="nucleotide sequence ID" value="NZ_CP042436.1"/>
</dbReference>
<dbReference type="Gene3D" id="3.40.50.12370">
    <property type="match status" value="1"/>
</dbReference>
<dbReference type="EMBL" id="CP042436">
    <property type="protein sequence ID" value="QEC61830.1"/>
    <property type="molecule type" value="Genomic_DNA"/>
</dbReference>
<dbReference type="OrthoDB" id="641005at2"/>
<dbReference type="Proteomes" id="UP000321479">
    <property type="component" value="Chromosome"/>
</dbReference>
<dbReference type="KEGG" id="mgin:FRZ54_04255"/>
<organism evidence="1 2">
    <name type="scientific">Mucilaginibacter ginsenosidivorans</name>
    <dbReference type="NCBI Taxonomy" id="398053"/>
    <lineage>
        <taxon>Bacteria</taxon>
        <taxon>Pseudomonadati</taxon>
        <taxon>Bacteroidota</taxon>
        <taxon>Sphingobacteriia</taxon>
        <taxon>Sphingobacteriales</taxon>
        <taxon>Sphingobacteriaceae</taxon>
        <taxon>Mucilaginibacter</taxon>
    </lineage>
</organism>
<gene>
    <name evidence="1" type="ORF">FRZ54_04255</name>
</gene>
<evidence type="ECO:0000313" key="2">
    <source>
        <dbReference type="Proteomes" id="UP000321479"/>
    </source>
</evidence>
<reference evidence="1 2" key="1">
    <citation type="journal article" date="2017" name="Curr. Microbiol.">
        <title>Mucilaginibacter ginsenosidivorans sp. nov., Isolated from Soil of Ginseng Field.</title>
        <authorList>
            <person name="Kim M.M."/>
            <person name="Siddiqi M.Z."/>
            <person name="Im W.T."/>
        </authorList>
    </citation>
    <scope>NUCLEOTIDE SEQUENCE [LARGE SCALE GENOMIC DNA]</scope>
    <source>
        <strain evidence="1 2">Gsoil 3017</strain>
    </source>
</reference>
<evidence type="ECO:0000313" key="1">
    <source>
        <dbReference type="EMBL" id="QEC61830.1"/>
    </source>
</evidence>
<dbReference type="SUPFAM" id="SSF52402">
    <property type="entry name" value="Adenine nucleotide alpha hydrolases-like"/>
    <property type="match status" value="2"/>
</dbReference>
<dbReference type="AlphaFoldDB" id="A0A5B8US00"/>
<accession>A0A5B8US00</accession>
<proteinExistence type="predicted"/>
<protein>
    <submittedName>
        <fullName evidence="1">Universal stress protein</fullName>
    </submittedName>
</protein>
<sequence>MKKISAVFDGLRFSEGTLQYAIQLGEASKALLSGVFLEPFHYHSFHMGDMIGSHGISPVKLKHLLAGDQEIRQKSVRHFENACKKARLNYAVHRDENFAVSEVIKESVYSDLILISKTETFSNLEEERPTRFVADLLEGTQCPVMVVPDTHKELAKVVLLYDGKPSSVFAIKMFNYMMPWMRNIETEILSVSDPTDKDELPEGVLIKEFADCHYPGATYTLLKGNPEREIINYLKQIPQNILIVLGAYKRGSVSRWFKTSMADILMQEVDMPLFIAHYK</sequence>
<name>A0A5B8US00_9SPHI</name>